<evidence type="ECO:0000313" key="2">
    <source>
        <dbReference type="EMBL" id="KAF2029664.1"/>
    </source>
</evidence>
<dbReference type="InterPro" id="IPR015424">
    <property type="entry name" value="PyrdxlP-dep_Trfase"/>
</dbReference>
<feature type="domain" description="Aminotransferase class V" evidence="1">
    <location>
        <begin position="42"/>
        <end position="469"/>
    </location>
</feature>
<dbReference type="InterPro" id="IPR000192">
    <property type="entry name" value="Aminotrans_V_dom"/>
</dbReference>
<dbReference type="AlphaFoldDB" id="A0A9P4H9H7"/>
<dbReference type="GO" id="GO:0043545">
    <property type="term" value="P:molybdopterin cofactor metabolic process"/>
    <property type="evidence" value="ECO:0007669"/>
    <property type="project" value="TreeGrafter"/>
</dbReference>
<dbReference type="EMBL" id="ML978198">
    <property type="protein sequence ID" value="KAF2029664.1"/>
    <property type="molecule type" value="Genomic_DNA"/>
</dbReference>
<protein>
    <submittedName>
        <fullName evidence="2">PLP-dependent transferase</fullName>
    </submittedName>
</protein>
<dbReference type="InterPro" id="IPR015421">
    <property type="entry name" value="PyrdxlP-dep_Trfase_major"/>
</dbReference>
<dbReference type="Proteomes" id="UP000799777">
    <property type="component" value="Unassembled WGS sequence"/>
</dbReference>
<dbReference type="PANTHER" id="PTHR14237">
    <property type="entry name" value="MOLYBDOPTERIN COFACTOR SULFURASE MOSC"/>
    <property type="match status" value="1"/>
</dbReference>
<dbReference type="GO" id="GO:0008265">
    <property type="term" value="F:molybdenum cofactor sulfurtransferase activity"/>
    <property type="evidence" value="ECO:0007669"/>
    <property type="project" value="TreeGrafter"/>
</dbReference>
<dbReference type="PANTHER" id="PTHR14237:SF80">
    <property type="entry name" value="MOLYBDENUM COFACTOR SULFURASE"/>
    <property type="match status" value="1"/>
</dbReference>
<dbReference type="InterPro" id="IPR015422">
    <property type="entry name" value="PyrdxlP-dep_Trfase_small"/>
</dbReference>
<proteinExistence type="predicted"/>
<reference evidence="2" key="1">
    <citation type="journal article" date="2020" name="Stud. Mycol.">
        <title>101 Dothideomycetes genomes: a test case for predicting lifestyles and emergence of pathogens.</title>
        <authorList>
            <person name="Haridas S."/>
            <person name="Albert R."/>
            <person name="Binder M."/>
            <person name="Bloem J."/>
            <person name="Labutti K."/>
            <person name="Salamov A."/>
            <person name="Andreopoulos B."/>
            <person name="Baker S."/>
            <person name="Barry K."/>
            <person name="Bills G."/>
            <person name="Bluhm B."/>
            <person name="Cannon C."/>
            <person name="Castanera R."/>
            <person name="Culley D."/>
            <person name="Daum C."/>
            <person name="Ezra D."/>
            <person name="Gonzalez J."/>
            <person name="Henrissat B."/>
            <person name="Kuo A."/>
            <person name="Liang C."/>
            <person name="Lipzen A."/>
            <person name="Lutzoni F."/>
            <person name="Magnuson J."/>
            <person name="Mondo S."/>
            <person name="Nolan M."/>
            <person name="Ohm R."/>
            <person name="Pangilinan J."/>
            <person name="Park H.-J."/>
            <person name="Ramirez L."/>
            <person name="Alfaro M."/>
            <person name="Sun H."/>
            <person name="Tritt A."/>
            <person name="Yoshinaga Y."/>
            <person name="Zwiers L.-H."/>
            <person name="Turgeon B."/>
            <person name="Goodwin S."/>
            <person name="Spatafora J."/>
            <person name="Crous P."/>
            <person name="Grigoriev I."/>
        </authorList>
    </citation>
    <scope>NUCLEOTIDE SEQUENCE</scope>
    <source>
        <strain evidence="2">CBS 110217</strain>
    </source>
</reference>
<dbReference type="SUPFAM" id="SSF53383">
    <property type="entry name" value="PLP-dependent transferases"/>
    <property type="match status" value="1"/>
</dbReference>
<comment type="caution">
    <text evidence="2">The sequence shown here is derived from an EMBL/GenBank/DDBJ whole genome shotgun (WGS) entry which is preliminary data.</text>
</comment>
<organism evidence="2 3">
    <name type="scientific">Setomelanomma holmii</name>
    <dbReference type="NCBI Taxonomy" id="210430"/>
    <lineage>
        <taxon>Eukaryota</taxon>
        <taxon>Fungi</taxon>
        <taxon>Dikarya</taxon>
        <taxon>Ascomycota</taxon>
        <taxon>Pezizomycotina</taxon>
        <taxon>Dothideomycetes</taxon>
        <taxon>Pleosporomycetidae</taxon>
        <taxon>Pleosporales</taxon>
        <taxon>Pleosporineae</taxon>
        <taxon>Phaeosphaeriaceae</taxon>
        <taxon>Setomelanomma</taxon>
    </lineage>
</organism>
<name>A0A9P4H9H7_9PLEO</name>
<evidence type="ECO:0000259" key="1">
    <source>
        <dbReference type="Pfam" id="PF00266"/>
    </source>
</evidence>
<dbReference type="Gene3D" id="3.90.1150.10">
    <property type="entry name" value="Aspartate Aminotransferase, domain 1"/>
    <property type="match status" value="1"/>
</dbReference>
<accession>A0A9P4H9H7</accession>
<dbReference type="OrthoDB" id="10264306at2759"/>
<dbReference type="Pfam" id="PF00266">
    <property type="entry name" value="Aminotran_5"/>
    <property type="match status" value="1"/>
</dbReference>
<evidence type="ECO:0000313" key="3">
    <source>
        <dbReference type="Proteomes" id="UP000799777"/>
    </source>
</evidence>
<dbReference type="Gene3D" id="3.40.640.10">
    <property type="entry name" value="Type I PLP-dependent aspartate aminotransferase-like (Major domain)"/>
    <property type="match status" value="1"/>
</dbReference>
<keyword evidence="2" id="KW-0808">Transferase</keyword>
<sequence>MGFRVTSRQREGTQTLEKERLAYNRRVARLRRHEYPMLKDVTYLDHGGTTLASNSLLDSFSKEMQSTLMANPHSDASNPSASSVIVAETRSKVLEFFNADPDHFDVIFTANATAGAKLVMECFSDLETGFGYYYHRNCHTSLVGIREAAILSHCLASDEETERWLDGEHDPLWSEEFPRPQLFAYSAQSNMNGQRLPLHLPNRLRKSARHPNTYTLLDAAALVSTSPLDLSKPATAPDFTILSLYKIFGFPDLGALIVRSSSSHILEHRKYFGGGTTEMTTCFGDKPWVARKEASLHARLEDGSIAIRSILALRCAIGTHQTLFGGMSEVSKHTSWLAKILYDRLESIRHVNGVHACHIYNAPSSTYGDPTTQGATVALNFRKCDGSWIGPYAVGAMLRSHNIHTRTGSLCNPAGMACALNLSPANLKRAFDDGFRCNQQDDVREGGMLFAMVRITLGAMSTLEDVAKLVTCIEERIVNYDHAAKVDSNESEKLKRNIDRQIRWDKKADGGTAPLFSLIPT</sequence>
<keyword evidence="3" id="KW-1185">Reference proteome</keyword>
<gene>
    <name evidence="2" type="ORF">EK21DRAFT_101022</name>
</gene>